<accession>A0A1B7SH42</accession>
<feature type="compositionally biased region" description="Low complexity" evidence="1">
    <location>
        <begin position="44"/>
        <end position="61"/>
    </location>
</feature>
<reference evidence="2" key="2">
    <citation type="submission" date="2021-01" db="EMBL/GenBank/DDBJ databases">
        <authorList>
            <person name="Schikora-Tamarit M.A."/>
        </authorList>
    </citation>
    <scope>NUCLEOTIDE SEQUENCE</scope>
    <source>
        <strain evidence="2">NCAIM Y.01608</strain>
    </source>
</reference>
<evidence type="ECO:0000313" key="2">
    <source>
        <dbReference type="EMBL" id="KAH3673952.1"/>
    </source>
</evidence>
<dbReference type="AlphaFoldDB" id="A0A1B7SH42"/>
<protein>
    <submittedName>
        <fullName evidence="2">Uncharacterized protein</fullName>
    </submittedName>
</protein>
<organism evidence="2 3">
    <name type="scientific">Ogataea polymorpha</name>
    <dbReference type="NCBI Taxonomy" id="460523"/>
    <lineage>
        <taxon>Eukaryota</taxon>
        <taxon>Fungi</taxon>
        <taxon>Dikarya</taxon>
        <taxon>Ascomycota</taxon>
        <taxon>Saccharomycotina</taxon>
        <taxon>Pichiomycetes</taxon>
        <taxon>Pichiales</taxon>
        <taxon>Pichiaceae</taxon>
        <taxon>Ogataea</taxon>
    </lineage>
</organism>
<reference evidence="2" key="1">
    <citation type="journal article" date="2021" name="Open Biol.">
        <title>Shared evolutionary footprints suggest mitochondrial oxidative damage underlies multiple complex I losses in fungi.</title>
        <authorList>
            <person name="Schikora-Tamarit M.A."/>
            <person name="Marcet-Houben M."/>
            <person name="Nosek J."/>
            <person name="Gabaldon T."/>
        </authorList>
    </citation>
    <scope>NUCLEOTIDE SEQUENCE</scope>
    <source>
        <strain evidence="2">NCAIM Y.01608</strain>
    </source>
</reference>
<comment type="caution">
    <text evidence="2">The sequence shown here is derived from an EMBL/GenBank/DDBJ whole genome shotgun (WGS) entry which is preliminary data.</text>
</comment>
<evidence type="ECO:0000256" key="1">
    <source>
        <dbReference type="SAM" id="MobiDB-lite"/>
    </source>
</evidence>
<feature type="region of interest" description="Disordered" evidence="1">
    <location>
        <begin position="1"/>
        <end position="61"/>
    </location>
</feature>
<keyword evidence="3" id="KW-1185">Reference proteome</keyword>
<proteinExistence type="predicted"/>
<name>A0A1B7SH42_9ASCO</name>
<dbReference type="RefSeq" id="XP_018210641.1">
    <property type="nucleotide sequence ID" value="XM_018356788.1"/>
</dbReference>
<sequence>MVDPTKDDSSAGTRDIRQLPRRIYSPYDSATRPHTSPQESVSRPSTLLPPLTSTASSTSASSHFYYPSRQGSFQRSTPLYASSYSDLPHSKGYNYRSQAPPSRLSSSRTSVFQTQINPLDYMPADPGVDLSIFTEEDAVVLRNLLPLAEIHKWKFVATKLSKRRSKKLNADFCIKKFHEMFDLPFNPAHSLFNSQYFLRASAGTAHSRRNLEGLVGSSLPYIVSKDGWNNIQYDTSHRASA</sequence>
<feature type="compositionally biased region" description="Basic and acidic residues" evidence="1">
    <location>
        <begin position="1"/>
        <end position="18"/>
    </location>
</feature>
<dbReference type="EMBL" id="JAEUBD010000526">
    <property type="protein sequence ID" value="KAH3673952.1"/>
    <property type="molecule type" value="Genomic_DNA"/>
</dbReference>
<feature type="compositionally biased region" description="Polar residues" evidence="1">
    <location>
        <begin position="32"/>
        <end position="43"/>
    </location>
</feature>
<gene>
    <name evidence="2" type="ORF">OGATHE_001932</name>
</gene>
<dbReference type="OrthoDB" id="3981234at2759"/>
<dbReference type="Proteomes" id="UP000788993">
    <property type="component" value="Unassembled WGS sequence"/>
</dbReference>
<evidence type="ECO:0000313" key="3">
    <source>
        <dbReference type="Proteomes" id="UP000788993"/>
    </source>
</evidence>